<dbReference type="NCBIfam" id="TIGR00034">
    <property type="entry name" value="aroFGH"/>
    <property type="match status" value="1"/>
</dbReference>
<accession>A0A8J1XGX9</accession>
<evidence type="ECO:0000256" key="11">
    <source>
        <dbReference type="ARBA" id="ARBA00047508"/>
    </source>
</evidence>
<dbReference type="InterPro" id="IPR006218">
    <property type="entry name" value="DAHP1/KDSA"/>
</dbReference>
<reference evidence="12" key="1">
    <citation type="submission" date="2022-03" db="EMBL/GenBank/DDBJ databases">
        <authorList>
            <person name="Martin C."/>
        </authorList>
    </citation>
    <scope>NUCLEOTIDE SEQUENCE</scope>
</reference>
<evidence type="ECO:0000256" key="3">
    <source>
        <dbReference type="ARBA" id="ARBA00007985"/>
    </source>
</evidence>
<dbReference type="InterPro" id="IPR013785">
    <property type="entry name" value="Aldolase_TIM"/>
</dbReference>
<dbReference type="GO" id="GO:0008652">
    <property type="term" value="P:amino acid biosynthetic process"/>
    <property type="evidence" value="ECO:0007669"/>
    <property type="project" value="UniProtKB-KW"/>
</dbReference>
<dbReference type="Gene3D" id="3.20.20.70">
    <property type="entry name" value="Aldolase class I"/>
    <property type="match status" value="1"/>
</dbReference>
<dbReference type="EMBL" id="CAIIXF020000011">
    <property type="protein sequence ID" value="CAH1799718.1"/>
    <property type="molecule type" value="Genomic_DNA"/>
</dbReference>
<evidence type="ECO:0000256" key="2">
    <source>
        <dbReference type="ARBA" id="ARBA00004688"/>
    </source>
</evidence>
<comment type="similarity">
    <text evidence="3">Belongs to the class-I DAHP synthase family.</text>
</comment>
<keyword evidence="13" id="KW-1185">Reference proteome</keyword>
<organism evidence="12 13">
    <name type="scientific">Owenia fusiformis</name>
    <name type="common">Polychaete worm</name>
    <dbReference type="NCBI Taxonomy" id="6347"/>
    <lineage>
        <taxon>Eukaryota</taxon>
        <taxon>Metazoa</taxon>
        <taxon>Spiralia</taxon>
        <taxon>Lophotrochozoa</taxon>
        <taxon>Annelida</taxon>
        <taxon>Polychaeta</taxon>
        <taxon>Sedentaria</taxon>
        <taxon>Canalipalpata</taxon>
        <taxon>Sabellida</taxon>
        <taxon>Oweniida</taxon>
        <taxon>Oweniidae</taxon>
        <taxon>Owenia</taxon>
    </lineage>
</organism>
<dbReference type="OrthoDB" id="10055271at2759"/>
<keyword evidence="5" id="KW-0028">Amino-acid biosynthesis</keyword>
<dbReference type="GO" id="GO:0009073">
    <property type="term" value="P:aromatic amino acid family biosynthetic process"/>
    <property type="evidence" value="ECO:0007669"/>
    <property type="project" value="UniProtKB-KW"/>
</dbReference>
<evidence type="ECO:0000313" key="13">
    <source>
        <dbReference type="Proteomes" id="UP000749559"/>
    </source>
</evidence>
<dbReference type="Proteomes" id="UP000749559">
    <property type="component" value="Unassembled WGS sequence"/>
</dbReference>
<dbReference type="NCBIfam" id="NF009395">
    <property type="entry name" value="PRK12755.1"/>
    <property type="match status" value="1"/>
</dbReference>
<keyword evidence="7" id="KW-0057">Aromatic amino acid biosynthesis</keyword>
<protein>
    <recommendedName>
        <fullName evidence="4">3-deoxy-7-phosphoheptulonate synthase</fullName>
        <ecNumber evidence="4">2.5.1.54</ecNumber>
    </recommendedName>
    <alternativeName>
        <fullName evidence="10">3-deoxy-D-arabino-heptulosonate 7-phosphate synthase</fullName>
    </alternativeName>
    <alternativeName>
        <fullName evidence="9">DAHP synthase</fullName>
    </alternativeName>
    <alternativeName>
        <fullName evidence="8">Phospho-2-keto-3-deoxyheptonate aldolase</fullName>
    </alternativeName>
</protein>
<gene>
    <name evidence="12" type="ORF">OFUS_LOCUS23695</name>
</gene>
<comment type="pathway">
    <text evidence="2">Metabolic intermediate biosynthesis; chorismate biosynthesis; chorismate from D-erythrose 4-phosphate and phosphoenolpyruvate: step 1/7.</text>
</comment>
<dbReference type="SUPFAM" id="SSF51569">
    <property type="entry name" value="Aldolase"/>
    <property type="match status" value="1"/>
</dbReference>
<proteinExistence type="inferred from homology"/>
<evidence type="ECO:0000256" key="5">
    <source>
        <dbReference type="ARBA" id="ARBA00022605"/>
    </source>
</evidence>
<dbReference type="GO" id="GO:0003849">
    <property type="term" value="F:3-deoxy-7-phosphoheptulonate synthase activity"/>
    <property type="evidence" value="ECO:0007669"/>
    <property type="project" value="UniProtKB-EC"/>
</dbReference>
<dbReference type="AlphaFoldDB" id="A0A8J1XGX9"/>
<dbReference type="PANTHER" id="PTHR21225:SF12">
    <property type="entry name" value="PHOSPHO-2-DEHYDRO-3-DEOXYHEPTONATE ALDOLASE, TYROSINE-INHIBITED"/>
    <property type="match status" value="1"/>
</dbReference>
<evidence type="ECO:0000256" key="7">
    <source>
        <dbReference type="ARBA" id="ARBA00023141"/>
    </source>
</evidence>
<evidence type="ECO:0000256" key="9">
    <source>
        <dbReference type="ARBA" id="ARBA00031349"/>
    </source>
</evidence>
<comment type="function">
    <text evidence="1">Stereospecific condensation of phosphoenolpyruvate (PEP) and D-erythrose-4-phosphate (E4P) giving rise to 3-deoxy-D-arabino-heptulosonate-7-phosphate (DAHP).</text>
</comment>
<dbReference type="InterPro" id="IPR006219">
    <property type="entry name" value="DAHP_synth_1"/>
</dbReference>
<comment type="catalytic activity">
    <reaction evidence="11">
        <text>D-erythrose 4-phosphate + phosphoenolpyruvate + H2O = 7-phospho-2-dehydro-3-deoxy-D-arabino-heptonate + phosphate</text>
        <dbReference type="Rhea" id="RHEA:14717"/>
        <dbReference type="ChEBI" id="CHEBI:15377"/>
        <dbReference type="ChEBI" id="CHEBI:16897"/>
        <dbReference type="ChEBI" id="CHEBI:43474"/>
        <dbReference type="ChEBI" id="CHEBI:58394"/>
        <dbReference type="ChEBI" id="CHEBI:58702"/>
        <dbReference type="EC" id="2.5.1.54"/>
    </reaction>
</comment>
<dbReference type="PANTHER" id="PTHR21225">
    <property type="entry name" value="PHOSPHO-2-DEHYDRO-3-DEOXYHEPTONATE ALDOLASE DAHP SYNTHETASE"/>
    <property type="match status" value="1"/>
</dbReference>
<name>A0A8J1XGX9_OWEFU</name>
<evidence type="ECO:0000256" key="10">
    <source>
        <dbReference type="ARBA" id="ARBA00032193"/>
    </source>
</evidence>
<evidence type="ECO:0000313" key="12">
    <source>
        <dbReference type="EMBL" id="CAH1799718.1"/>
    </source>
</evidence>
<comment type="caution">
    <text evidence="12">The sequence shown here is derived from an EMBL/GenBank/DDBJ whole genome shotgun (WGS) entry which is preliminary data.</text>
</comment>
<dbReference type="Pfam" id="PF00793">
    <property type="entry name" value="DAHP_synth_1"/>
    <property type="match status" value="1"/>
</dbReference>
<dbReference type="PIRSF" id="PIRSF001361">
    <property type="entry name" value="DAHP_synthase"/>
    <property type="match status" value="1"/>
</dbReference>
<evidence type="ECO:0000256" key="1">
    <source>
        <dbReference type="ARBA" id="ARBA00003726"/>
    </source>
</evidence>
<dbReference type="EC" id="2.5.1.54" evidence="4"/>
<evidence type="ECO:0000256" key="8">
    <source>
        <dbReference type="ARBA" id="ARBA00031111"/>
    </source>
</evidence>
<evidence type="ECO:0000256" key="6">
    <source>
        <dbReference type="ARBA" id="ARBA00022679"/>
    </source>
</evidence>
<keyword evidence="6" id="KW-0808">Transferase</keyword>
<sequence>MAILESVMSVQKLKNLFPLSQNLKQSILEHRRNVENILKRENDRRLVIVGPCSIHNVSEAMDYARKLKKIKDRYSDTVMVIMRVYLEKPRTLDGWKGFLNDPDLDGTFNVNKGLTLGRKLLVDINKMGVPCATEFLDPLLADYFSDLITWGCIGARTTESQIHKQMVSGLRLPVGFKNTTSGDVTTAILSTLAVQKSFTFVKVMDNGKRSLVQTEGNPNTFLVLRGSTNSPNYTEKDIRGVEKQLADLNTKIGIIIDCSHGNSGKDFRKQPSVCKYVADKLINAEFGNFKGVMIESNIIEGCQNTNKPLKYGISVTDSCVNLETTEKMIETLSKAVAAGYKSAVQALRISPK</sequence>
<evidence type="ECO:0000256" key="4">
    <source>
        <dbReference type="ARBA" id="ARBA00012694"/>
    </source>
</evidence>
<dbReference type="GO" id="GO:0005737">
    <property type="term" value="C:cytoplasm"/>
    <property type="evidence" value="ECO:0007669"/>
    <property type="project" value="TreeGrafter"/>
</dbReference>